<organism evidence="11 12">
    <name type="scientific">Trichogramma brassicae</name>
    <dbReference type="NCBI Taxonomy" id="86971"/>
    <lineage>
        <taxon>Eukaryota</taxon>
        <taxon>Metazoa</taxon>
        <taxon>Ecdysozoa</taxon>
        <taxon>Arthropoda</taxon>
        <taxon>Hexapoda</taxon>
        <taxon>Insecta</taxon>
        <taxon>Pterygota</taxon>
        <taxon>Neoptera</taxon>
        <taxon>Endopterygota</taxon>
        <taxon>Hymenoptera</taxon>
        <taxon>Apocrita</taxon>
        <taxon>Proctotrupomorpha</taxon>
        <taxon>Chalcidoidea</taxon>
        <taxon>Trichogrammatidae</taxon>
        <taxon>Trichogramma</taxon>
    </lineage>
</organism>
<dbReference type="SMART" id="SM00490">
    <property type="entry name" value="HELICc"/>
    <property type="match status" value="1"/>
</dbReference>
<evidence type="ECO:0000256" key="9">
    <source>
        <dbReference type="SAM" id="MobiDB-lite"/>
    </source>
</evidence>
<feature type="compositionally biased region" description="Polar residues" evidence="9">
    <location>
        <begin position="946"/>
        <end position="965"/>
    </location>
</feature>
<feature type="compositionally biased region" description="Polar residues" evidence="9">
    <location>
        <begin position="1058"/>
        <end position="1078"/>
    </location>
</feature>
<feature type="compositionally biased region" description="Polar residues" evidence="9">
    <location>
        <begin position="1854"/>
        <end position="1877"/>
    </location>
</feature>
<feature type="compositionally biased region" description="Polar residues" evidence="9">
    <location>
        <begin position="643"/>
        <end position="667"/>
    </location>
</feature>
<feature type="compositionally biased region" description="Basic and acidic residues" evidence="9">
    <location>
        <begin position="19"/>
        <end position="40"/>
    </location>
</feature>
<feature type="region of interest" description="Disordered" evidence="9">
    <location>
        <begin position="1982"/>
        <end position="2082"/>
    </location>
</feature>
<evidence type="ECO:0000259" key="10">
    <source>
        <dbReference type="PROSITE" id="PS51194"/>
    </source>
</evidence>
<feature type="compositionally biased region" description="Polar residues" evidence="9">
    <location>
        <begin position="871"/>
        <end position="883"/>
    </location>
</feature>
<dbReference type="InterPro" id="IPR027417">
    <property type="entry name" value="P-loop_NTPase"/>
</dbReference>
<keyword evidence="6" id="KW-0067">ATP-binding</keyword>
<feature type="compositionally biased region" description="Low complexity" evidence="9">
    <location>
        <begin position="1123"/>
        <end position="1133"/>
    </location>
</feature>
<dbReference type="GO" id="GO:0004386">
    <property type="term" value="F:helicase activity"/>
    <property type="evidence" value="ECO:0007669"/>
    <property type="project" value="UniProtKB-KW"/>
</dbReference>
<feature type="region of interest" description="Disordered" evidence="9">
    <location>
        <begin position="946"/>
        <end position="1046"/>
    </location>
</feature>
<keyword evidence="12" id="KW-1185">Reference proteome</keyword>
<gene>
    <name evidence="11" type="ORF">TBRA_LOCUS5282</name>
</gene>
<dbReference type="GO" id="GO:0016887">
    <property type="term" value="F:ATP hydrolysis activity"/>
    <property type="evidence" value="ECO:0007669"/>
    <property type="project" value="InterPro"/>
</dbReference>
<feature type="compositionally biased region" description="Basic and acidic residues" evidence="9">
    <location>
        <begin position="159"/>
        <end position="189"/>
    </location>
</feature>
<evidence type="ECO:0000256" key="6">
    <source>
        <dbReference type="ARBA" id="ARBA00022840"/>
    </source>
</evidence>
<dbReference type="InterPro" id="IPR044574">
    <property type="entry name" value="ARIP4-like"/>
</dbReference>
<dbReference type="GO" id="GO:0005524">
    <property type="term" value="F:ATP binding"/>
    <property type="evidence" value="ECO:0007669"/>
    <property type="project" value="UniProtKB-KW"/>
</dbReference>
<dbReference type="Pfam" id="PF00271">
    <property type="entry name" value="Helicase_C"/>
    <property type="match status" value="1"/>
</dbReference>
<feature type="compositionally biased region" description="Acidic residues" evidence="9">
    <location>
        <begin position="118"/>
        <end position="136"/>
    </location>
</feature>
<feature type="domain" description="Helicase C-terminal" evidence="10">
    <location>
        <begin position="1300"/>
        <end position="1473"/>
    </location>
</feature>
<feature type="region of interest" description="Disordered" evidence="9">
    <location>
        <begin position="1719"/>
        <end position="1802"/>
    </location>
</feature>
<feature type="compositionally biased region" description="Pro residues" evidence="9">
    <location>
        <begin position="2050"/>
        <end position="2059"/>
    </location>
</feature>
<dbReference type="SUPFAM" id="SSF52540">
    <property type="entry name" value="P-loop containing nucleoside triphosphate hydrolases"/>
    <property type="match status" value="1"/>
</dbReference>
<keyword evidence="8" id="KW-0539">Nucleus</keyword>
<feature type="compositionally biased region" description="Polar residues" evidence="9">
    <location>
        <begin position="1"/>
        <end position="14"/>
    </location>
</feature>
<feature type="compositionally biased region" description="Polar residues" evidence="9">
    <location>
        <begin position="1173"/>
        <end position="1223"/>
    </location>
</feature>
<feature type="region of interest" description="Disordered" evidence="9">
    <location>
        <begin position="536"/>
        <end position="617"/>
    </location>
</feature>
<keyword evidence="5" id="KW-0347">Helicase</keyword>
<feature type="compositionally biased region" description="Low complexity" evidence="9">
    <location>
        <begin position="884"/>
        <end position="895"/>
    </location>
</feature>
<feature type="region of interest" description="Disordered" evidence="9">
    <location>
        <begin position="1058"/>
        <end position="1104"/>
    </location>
</feature>
<dbReference type="Gene3D" id="1.20.120.850">
    <property type="entry name" value="SWI2/SNF2 ATPases, N-terminal domain"/>
    <property type="match status" value="1"/>
</dbReference>
<dbReference type="Gene3D" id="3.40.50.300">
    <property type="entry name" value="P-loop containing nucleotide triphosphate hydrolases"/>
    <property type="match status" value="2"/>
</dbReference>
<evidence type="ECO:0000256" key="2">
    <source>
        <dbReference type="ARBA" id="ARBA00007025"/>
    </source>
</evidence>
<feature type="compositionally biased region" description="Basic and acidic residues" evidence="9">
    <location>
        <begin position="1740"/>
        <end position="1756"/>
    </location>
</feature>
<accession>A0A6H5I9K8</accession>
<keyword evidence="7" id="KW-0238">DNA-binding</keyword>
<feature type="compositionally biased region" description="Polar residues" evidence="9">
    <location>
        <begin position="2005"/>
        <end position="2026"/>
    </location>
</feature>
<comment type="subcellular location">
    <subcellularLocation>
        <location evidence="1">Nucleus</location>
    </subcellularLocation>
</comment>
<dbReference type="GO" id="GO:0003677">
    <property type="term" value="F:DNA binding"/>
    <property type="evidence" value="ECO:0007669"/>
    <property type="project" value="UniProtKB-KW"/>
</dbReference>
<dbReference type="Proteomes" id="UP000479190">
    <property type="component" value="Unassembled WGS sequence"/>
</dbReference>
<feature type="compositionally biased region" description="Low complexity" evidence="9">
    <location>
        <begin position="1150"/>
        <end position="1166"/>
    </location>
</feature>
<feature type="compositionally biased region" description="Low complexity" evidence="9">
    <location>
        <begin position="1759"/>
        <end position="1779"/>
    </location>
</feature>
<name>A0A6H5I9K8_9HYME</name>
<dbReference type="PANTHER" id="PTHR45797">
    <property type="entry name" value="RAD54-LIKE"/>
    <property type="match status" value="1"/>
</dbReference>
<feature type="compositionally biased region" description="Basic and acidic residues" evidence="9">
    <location>
        <begin position="139"/>
        <end position="151"/>
    </location>
</feature>
<feature type="compositionally biased region" description="Low complexity" evidence="9">
    <location>
        <begin position="605"/>
        <end position="617"/>
    </location>
</feature>
<feature type="region of interest" description="Disordered" evidence="9">
    <location>
        <begin position="227"/>
        <end position="278"/>
    </location>
</feature>
<evidence type="ECO:0000256" key="8">
    <source>
        <dbReference type="ARBA" id="ARBA00023242"/>
    </source>
</evidence>
<feature type="compositionally biased region" description="Low complexity" evidence="9">
    <location>
        <begin position="1079"/>
        <end position="1091"/>
    </location>
</feature>
<evidence type="ECO:0000256" key="5">
    <source>
        <dbReference type="ARBA" id="ARBA00022806"/>
    </source>
</evidence>
<evidence type="ECO:0000256" key="3">
    <source>
        <dbReference type="ARBA" id="ARBA00022741"/>
    </source>
</evidence>
<keyword evidence="4" id="KW-0378">Hydrolase</keyword>
<feature type="region of interest" description="Disordered" evidence="9">
    <location>
        <begin position="100"/>
        <end position="199"/>
    </location>
</feature>
<feature type="compositionally biased region" description="Polar residues" evidence="9">
    <location>
        <begin position="227"/>
        <end position="246"/>
    </location>
</feature>
<keyword evidence="3" id="KW-0547">Nucleotide-binding</keyword>
<dbReference type="PROSITE" id="PS51194">
    <property type="entry name" value="HELICASE_CTER"/>
    <property type="match status" value="1"/>
</dbReference>
<reference evidence="11 12" key="1">
    <citation type="submission" date="2020-02" db="EMBL/GenBank/DDBJ databases">
        <authorList>
            <person name="Ferguson B K."/>
        </authorList>
    </citation>
    <scope>NUCLEOTIDE SEQUENCE [LARGE SCALE GENOMIC DNA]</scope>
</reference>
<dbReference type="GO" id="GO:0005634">
    <property type="term" value="C:nucleus"/>
    <property type="evidence" value="ECO:0007669"/>
    <property type="project" value="UniProtKB-SubCell"/>
</dbReference>
<feature type="region of interest" description="Disordered" evidence="9">
    <location>
        <begin position="635"/>
        <end position="786"/>
    </location>
</feature>
<dbReference type="OrthoDB" id="2020972at2759"/>
<feature type="compositionally biased region" description="Polar residues" evidence="9">
    <location>
        <begin position="262"/>
        <end position="274"/>
    </location>
</feature>
<dbReference type="InterPro" id="IPR001650">
    <property type="entry name" value="Helicase_C-like"/>
</dbReference>
<comment type="similarity">
    <text evidence="2">Belongs to the SNF2/RAD54 helicase family.</text>
</comment>
<feature type="compositionally biased region" description="Basic and acidic residues" evidence="9">
    <location>
        <begin position="1837"/>
        <end position="1849"/>
    </location>
</feature>
<feature type="compositionally biased region" description="Polar residues" evidence="9">
    <location>
        <begin position="1724"/>
        <end position="1739"/>
    </location>
</feature>
<protein>
    <recommendedName>
        <fullName evidence="10">Helicase C-terminal domain-containing protein</fullName>
    </recommendedName>
</protein>
<feature type="compositionally biased region" description="Basic and acidic residues" evidence="9">
    <location>
        <begin position="386"/>
        <end position="396"/>
    </location>
</feature>
<feature type="region of interest" description="Disordered" evidence="9">
    <location>
        <begin position="1"/>
        <end position="50"/>
    </location>
</feature>
<dbReference type="PANTHER" id="PTHR45797:SF1">
    <property type="entry name" value="HELICASE ARIP4"/>
    <property type="match status" value="1"/>
</dbReference>
<evidence type="ECO:0000256" key="1">
    <source>
        <dbReference type="ARBA" id="ARBA00004123"/>
    </source>
</evidence>
<feature type="compositionally biased region" description="Low complexity" evidence="9">
    <location>
        <begin position="966"/>
        <end position="1012"/>
    </location>
</feature>
<feature type="region of interest" description="Disordered" evidence="9">
    <location>
        <begin position="324"/>
        <end position="396"/>
    </location>
</feature>
<feature type="region of interest" description="Disordered" evidence="9">
    <location>
        <begin position="62"/>
        <end position="86"/>
    </location>
</feature>
<dbReference type="EMBL" id="CADCXV010000707">
    <property type="protein sequence ID" value="CAB0033368.1"/>
    <property type="molecule type" value="Genomic_DNA"/>
</dbReference>
<feature type="region of interest" description="Disordered" evidence="9">
    <location>
        <begin position="1123"/>
        <end position="1270"/>
    </location>
</feature>
<feature type="compositionally biased region" description="Polar residues" evidence="9">
    <location>
        <begin position="584"/>
        <end position="604"/>
    </location>
</feature>
<sequence length="2097" mass="235905">MSDHLASNNECSQDSSSEVNEKEKKSKTENTNSRIEEIKAEGSPNDMDLDETIDSQIRLRMEAPRDQMHPLELRGTGENEEDDIEINPVNILDSLPLEGAPIEGQEVSEADLLGKIDGDDDEEDEKSMVDVDEENILEVGKHHMEHEENKTKGRKKQKKEKDDSNENNDLESKADKKQANMRKNIREVMDETQLDESTLAAQRQEMERLRRVQEQQRIIREVRLPSSVQLKINPPSGQAVSISQSGTSQHHKSSKQGSKTSRSPTRISANQLQQRIRMMTPSVSILPVVSKKGDIEEEVEHLEYYTDSELSDGAEADEVISREIKTSQSDVPLDTGASKVPGQKQKGKDVVTISSSSENSDDDCIVLSDEEEEADDEDPSNSGMHTNDRYNVPDEQGRVLGSKSEFCNMFERPIQNGQCIDSTPQDIRLMRYRAHVLHDLLAGFVQRRSHTVLQQSLPRKEEYILLVRMTPHQRKLYDTFMNQVVKTRAVPNPLKAFAVCCKIWNHPDVLYHFLKKRQEKEEDDLDLEETISDKTSTVGVKRAAKPRAPKGEGKRGRKAKPKPAASVLPSSINENSKSPDKPKSFQNMGPPSQSETSNSTGFNAQTSYQQQQQPQSTYQNYQNNEYNYYNNQNQQQQKYPLPGSNQAYPQNANYSQNDQSQQHTQEPYSNQEPYSEQQQQQQQQKQPQQYPGQQIQQQYQPLQQSQQQYSGQQSQPHQQQQQYSGQHSQPNQHQQQYVEPQQQYSTQPPQTPYSGHQSQQQQQYSNQYGLSTTGPDPSAKPIAGASSTISGTNYSYSDGQTPVQQTSYPQNQLNYNTYSQTNQQNTNYSNSGTDSNQSGINNYSNNSQNVSSTQNAGYPNNPPSSINSSNYQQTMPNNNIQPHSSYSAQNNSSVSGVQNQGYCPENQSNASPATSSAAIGYTNHQQQHIPAQHSYQNQYDSISRNSVQNYGSQTSGNQPQISSYTNNPSQSQVPHQQQQQPTPQTSYQQQPQVTPQNQQQQPTYQQQVYSTQNSIYSHTQPQTYPTSQGGPSYQQNQPPDSTQNQQINYSQGSHVKIETQQQDTYPSQNYLPQNTQLPSNNQAQFDSQSQQQPPPPEQQSSAPGQNQYWQQNYQNTNQSYYQNQNSQNNYQNNAVGTSNYPMDQQLPTTSSQVSQSNQYQNYSDNSAIDTKPAQLNQSIPSTAPSNGVNSTPMTTNSGSLQQQANLKPSIDSQSSAEQVVTETSNKDEKTTADLKDKDMKITDKEKADEDDETASRDEEKEKIGSSLMNSLKDGDPGIPYDWAYELMKNYVPGLIEASAKMKIFFVILEEAIRLGDRVLTFSQSLFTLNLIEDFLANNDFENVEGQKESWARNVNYFRLDGSTSALEREKLINEFNANKKVHLFLVSTRAGSLGINLVGANRAIVFDASWNPCHDTQAVCRVYRYGQQKSCFVYRLVTDNCLERKIYDRQISKQGMSDRVVDQCNPDAHLSLKEATTLSWEWEEDSEVQDFSDLKDKYHDSVVGLILEKFSALLTKEPFNHESLLIDRKDKKLSQAEKRLARRGYELEKMAANTAKPSYNYIPGNTAPRVTVPASSLQIRQIRDAANPIGKPVASVRPMQQRGSDGLSTRNSSGSKWIPAEVWQRQGVVTEVNRNTSNKEEIGFPLRNNSAISIIPKNTSNNQPQQAPTRPLLMRTGVNYRPYGEKEVYKRTKSTTAAKSYVNPVQTNQISLSRINKPKHLDNVSETGSIGENSNSCDSQKMRPRVEEIHLDDMHDTGSNSMDYSPSSSRRSNSDTDSNIQRPIMEGRPMMQGRPVANFNLGRSPSAMRHVQDMEQKKFDPYHRPSSQSHPRNKHTNSKDDIHMDDSSRHLLPRQSSLHQTNPQHQSHLPPSQRNLPRQMIQRGTGNSLRVTSDVRIVKPHENVNSSISQTNLTSPSATTTMPVRAKAAESDMALPTPPQTPAHSAYPYAPYPRYFDYGARPPINNPYGYSAYSAPASKPIDEVANPGAEPPNYPRVSSALPQKKVTSNKNNTATGVDNKSLSKSKTAAKEEQPAPTAFSHPSSVRSVYPPAPYPPPTYDPYSQHYSSAPAPGSSTSYPPPDYVIHRKIYVIVYSKR</sequence>
<feature type="region of interest" description="Disordered" evidence="9">
    <location>
        <begin position="821"/>
        <end position="915"/>
    </location>
</feature>
<evidence type="ECO:0000313" key="11">
    <source>
        <dbReference type="EMBL" id="CAB0033368.1"/>
    </source>
</evidence>
<feature type="compositionally biased region" description="Basic and acidic residues" evidence="9">
    <location>
        <begin position="1224"/>
        <end position="1263"/>
    </location>
</feature>
<evidence type="ECO:0000256" key="4">
    <source>
        <dbReference type="ARBA" id="ARBA00022801"/>
    </source>
</evidence>
<feature type="compositionally biased region" description="Polar residues" evidence="9">
    <location>
        <begin position="1013"/>
        <end position="1046"/>
    </location>
</feature>
<feature type="region of interest" description="Disordered" evidence="9">
    <location>
        <begin position="1820"/>
        <end position="1877"/>
    </location>
</feature>
<dbReference type="CDD" id="cd18793">
    <property type="entry name" value="SF2_C_SNF"/>
    <property type="match status" value="1"/>
</dbReference>
<feature type="compositionally biased region" description="Low complexity" evidence="9">
    <location>
        <begin position="668"/>
        <end position="768"/>
    </location>
</feature>
<feature type="compositionally biased region" description="Polar residues" evidence="9">
    <location>
        <begin position="896"/>
        <end position="915"/>
    </location>
</feature>
<feature type="compositionally biased region" description="Polar residues" evidence="9">
    <location>
        <begin position="1134"/>
        <end position="1149"/>
    </location>
</feature>
<evidence type="ECO:0000313" key="12">
    <source>
        <dbReference type="Proteomes" id="UP000479190"/>
    </source>
</evidence>
<proteinExistence type="inferred from homology"/>
<evidence type="ECO:0000256" key="7">
    <source>
        <dbReference type="ARBA" id="ARBA00023125"/>
    </source>
</evidence>
<feature type="compositionally biased region" description="Acidic residues" evidence="9">
    <location>
        <begin position="359"/>
        <end position="379"/>
    </location>
</feature>
<feature type="compositionally biased region" description="Low complexity" evidence="9">
    <location>
        <begin position="821"/>
        <end position="855"/>
    </location>
</feature>
<dbReference type="InterPro" id="IPR049730">
    <property type="entry name" value="SNF2/RAD54-like_C"/>
</dbReference>
<feature type="compositionally biased region" description="Basic and acidic residues" evidence="9">
    <location>
        <begin position="62"/>
        <end position="77"/>
    </location>
</feature>